<evidence type="ECO:0000313" key="3">
    <source>
        <dbReference type="Proteomes" id="UP000321323"/>
    </source>
</evidence>
<reference evidence="2 3" key="1">
    <citation type="journal article" date="2019" name="Int. J. Syst. Evol. Microbiol.">
        <title>The Draft Whole-Genome Sequence of the Antibiotic Producer Empedobacter haloabium ATCC 31962 Provides Indications for Its Taxonomic Reclassification.</title>
        <authorList>
            <person name="Miess H."/>
            <person name="Arlt P."/>
            <person name="Apel A.K."/>
            <person name="Weber T."/>
            <person name="Nieselt K."/>
            <person name="Hanssen F."/>
            <person name="Czemmel S."/>
            <person name="Nahnsen S."/>
            <person name="Gross H."/>
        </authorList>
    </citation>
    <scope>NUCLEOTIDE SEQUENCE [LARGE SCALE GENOMIC DNA]</scope>
    <source>
        <strain evidence="2 3">ATCC 31962</strain>
    </source>
</reference>
<name>A0ABZ1UKL7_9BURK</name>
<feature type="transmembrane region" description="Helical" evidence="1">
    <location>
        <begin position="35"/>
        <end position="54"/>
    </location>
</feature>
<sequence length="200" mass="21312">MASATKNNIFRPQALSGNSYGNFGEIRLVHTMSGWAISSGCLIIALGLVLLLVYGSVSRNAVAIGVTETAASTQPNAPVVARIFVPVIDAAALAPGRQVTLHYDAFPYQKYGLQTGVVRAVDSAYLHASALPAGIQAKLRRTTHAVDPDTMTYRRVTLALLSPQLRRDGVPQDVPAGLLLEVNLPQAPTPLSRWLFGGRP</sequence>
<gene>
    <name evidence="2" type="ORF">E7V67_024010</name>
</gene>
<proteinExistence type="predicted"/>
<keyword evidence="1" id="KW-1133">Transmembrane helix</keyword>
<evidence type="ECO:0008006" key="4">
    <source>
        <dbReference type="Google" id="ProtNLM"/>
    </source>
</evidence>
<keyword evidence="3" id="KW-1185">Reference proteome</keyword>
<accession>A0ABZ1UKL7</accession>
<dbReference type="EMBL" id="CP136508">
    <property type="protein sequence ID" value="WUR12723.1"/>
    <property type="molecule type" value="Genomic_DNA"/>
</dbReference>
<protein>
    <recommendedName>
        <fullName evidence="4">HlyD family secretion protein</fullName>
    </recommendedName>
</protein>
<evidence type="ECO:0000313" key="2">
    <source>
        <dbReference type="EMBL" id="WUR12723.1"/>
    </source>
</evidence>
<evidence type="ECO:0000256" key="1">
    <source>
        <dbReference type="SAM" id="Phobius"/>
    </source>
</evidence>
<organism evidence="2 3">
    <name type="scientific">[Empedobacter] haloabium</name>
    <dbReference type="NCBI Taxonomy" id="592317"/>
    <lineage>
        <taxon>Bacteria</taxon>
        <taxon>Pseudomonadati</taxon>
        <taxon>Pseudomonadota</taxon>
        <taxon>Betaproteobacteria</taxon>
        <taxon>Burkholderiales</taxon>
        <taxon>Oxalobacteraceae</taxon>
        <taxon>Telluria group</taxon>
        <taxon>Telluria group incertae sedis</taxon>
    </lineage>
</organism>
<keyword evidence="1" id="KW-0472">Membrane</keyword>
<keyword evidence="1" id="KW-0812">Transmembrane</keyword>
<dbReference type="Proteomes" id="UP000321323">
    <property type="component" value="Chromosome"/>
</dbReference>